<reference evidence="1 2" key="1">
    <citation type="journal article" date="2015" name="Genome Biol. Evol.">
        <title>Comparative Genomics of a Bacterivorous Green Alga Reveals Evolutionary Causalities and Consequences of Phago-Mixotrophic Mode of Nutrition.</title>
        <authorList>
            <person name="Burns J.A."/>
            <person name="Paasch A."/>
            <person name="Narechania A."/>
            <person name="Kim E."/>
        </authorList>
    </citation>
    <scope>NUCLEOTIDE SEQUENCE [LARGE SCALE GENOMIC DNA]</scope>
    <source>
        <strain evidence="1 2">PLY_AMNH</strain>
    </source>
</reference>
<proteinExistence type="predicted"/>
<keyword evidence="2" id="KW-1185">Reference proteome</keyword>
<dbReference type="PANTHER" id="PTHR11487">
    <property type="entry name" value="THIOESTERASE"/>
    <property type="match status" value="1"/>
</dbReference>
<gene>
    <name evidence="1" type="ORF">CYMTET_13394</name>
</gene>
<protein>
    <submittedName>
        <fullName evidence="1">Uncharacterized protein</fullName>
    </submittedName>
</protein>
<dbReference type="SUPFAM" id="SSF53474">
    <property type="entry name" value="alpha/beta-Hydrolases"/>
    <property type="match status" value="1"/>
</dbReference>
<dbReference type="AlphaFoldDB" id="A0AAE0LB83"/>
<dbReference type="GO" id="GO:0008610">
    <property type="term" value="P:lipid biosynthetic process"/>
    <property type="evidence" value="ECO:0007669"/>
    <property type="project" value="TreeGrafter"/>
</dbReference>
<dbReference type="InterPro" id="IPR012223">
    <property type="entry name" value="TEII"/>
</dbReference>
<name>A0AAE0LB83_9CHLO</name>
<dbReference type="InterPro" id="IPR029058">
    <property type="entry name" value="AB_hydrolase_fold"/>
</dbReference>
<evidence type="ECO:0000313" key="2">
    <source>
        <dbReference type="Proteomes" id="UP001190700"/>
    </source>
</evidence>
<organism evidence="1 2">
    <name type="scientific">Cymbomonas tetramitiformis</name>
    <dbReference type="NCBI Taxonomy" id="36881"/>
    <lineage>
        <taxon>Eukaryota</taxon>
        <taxon>Viridiplantae</taxon>
        <taxon>Chlorophyta</taxon>
        <taxon>Pyramimonadophyceae</taxon>
        <taxon>Pyramimonadales</taxon>
        <taxon>Pyramimonadaceae</taxon>
        <taxon>Cymbomonas</taxon>
    </lineage>
</organism>
<evidence type="ECO:0000313" key="1">
    <source>
        <dbReference type="EMBL" id="KAK3278687.1"/>
    </source>
</evidence>
<dbReference type="PANTHER" id="PTHR11487:SF0">
    <property type="entry name" value="S-ACYL FATTY ACID SYNTHASE THIOESTERASE, MEDIUM CHAIN"/>
    <property type="match status" value="1"/>
</dbReference>
<comment type="caution">
    <text evidence="1">The sequence shown here is derived from an EMBL/GenBank/DDBJ whole genome shotgun (WGS) entry which is preliminary data.</text>
</comment>
<dbReference type="EMBL" id="LGRX02005325">
    <property type="protein sequence ID" value="KAK3278687.1"/>
    <property type="molecule type" value="Genomic_DNA"/>
</dbReference>
<sequence>MVPLWPAGKDNDPDQVTPTLSNLAEAEFWPAFERRYGCNPDLQKEAIKKFVYPTLKSDFSLLEGYQPSDPSFSPLPCDLAACGAKGDSRYTPEQLQGWKQHTAGKFTELWFEGKQEEGYWGTSHRFILDNPAKFQQFLSEDLSSIVGI</sequence>
<dbReference type="Gene3D" id="3.40.50.1820">
    <property type="entry name" value="alpha/beta hydrolase"/>
    <property type="match status" value="1"/>
</dbReference>
<dbReference type="Proteomes" id="UP001190700">
    <property type="component" value="Unassembled WGS sequence"/>
</dbReference>
<accession>A0AAE0LB83</accession>